<proteinExistence type="predicted"/>
<evidence type="ECO:0000313" key="2">
    <source>
        <dbReference type="Proteomes" id="UP000784294"/>
    </source>
</evidence>
<dbReference type="AlphaFoldDB" id="A0A3S5C1H4"/>
<gene>
    <name evidence="1" type="ORF">PXEA_LOCUS22635</name>
</gene>
<name>A0A3S5C1H4_9PLAT</name>
<dbReference type="Gene3D" id="2.60.40.60">
    <property type="entry name" value="Cadherins"/>
    <property type="match status" value="1"/>
</dbReference>
<reference evidence="1" key="1">
    <citation type="submission" date="2018-11" db="EMBL/GenBank/DDBJ databases">
        <authorList>
            <consortium name="Pathogen Informatics"/>
        </authorList>
    </citation>
    <scope>NUCLEOTIDE SEQUENCE</scope>
</reference>
<protein>
    <submittedName>
        <fullName evidence="1">Uncharacterized protein</fullName>
    </submittedName>
</protein>
<organism evidence="1 2">
    <name type="scientific">Protopolystoma xenopodis</name>
    <dbReference type="NCBI Taxonomy" id="117903"/>
    <lineage>
        <taxon>Eukaryota</taxon>
        <taxon>Metazoa</taxon>
        <taxon>Spiralia</taxon>
        <taxon>Lophotrochozoa</taxon>
        <taxon>Platyhelminthes</taxon>
        <taxon>Monogenea</taxon>
        <taxon>Polyopisthocotylea</taxon>
        <taxon>Polystomatidea</taxon>
        <taxon>Polystomatidae</taxon>
        <taxon>Protopolystoma</taxon>
    </lineage>
</organism>
<dbReference type="Proteomes" id="UP000784294">
    <property type="component" value="Unassembled WGS sequence"/>
</dbReference>
<dbReference type="EMBL" id="CAAALY010101103">
    <property type="protein sequence ID" value="VEL29195.1"/>
    <property type="molecule type" value="Genomic_DNA"/>
</dbReference>
<dbReference type="CDD" id="cd11304">
    <property type="entry name" value="Cadherin_repeat"/>
    <property type="match status" value="2"/>
</dbReference>
<keyword evidence="2" id="KW-1185">Reference proteome</keyword>
<sequence>MPVWRIEENVPIGTRVGKISAFDPDRLDFSSILQTQAQTYAALRPMAWDSQSASGTVNMIFKQWMLDGGLENGNQLNRNGSWQMRWNQERQASSRSAWERYRRQVDSKRDRSVKDTPMSAIGVSYRIANPWACSEFHVDAISGVVTTAAELDHEKVGFY</sequence>
<accession>A0A3S5C1H4</accession>
<evidence type="ECO:0000313" key="1">
    <source>
        <dbReference type="EMBL" id="VEL29195.1"/>
    </source>
</evidence>
<comment type="caution">
    <text evidence="1">The sequence shown here is derived from an EMBL/GenBank/DDBJ whole genome shotgun (WGS) entry which is preliminary data.</text>
</comment>